<dbReference type="EMBL" id="BGPR01011763">
    <property type="protein sequence ID" value="GBN52839.1"/>
    <property type="molecule type" value="Genomic_DNA"/>
</dbReference>
<evidence type="ECO:0000313" key="2">
    <source>
        <dbReference type="EMBL" id="GBN52839.1"/>
    </source>
</evidence>
<dbReference type="Proteomes" id="UP000499080">
    <property type="component" value="Unassembled WGS sequence"/>
</dbReference>
<reference evidence="2 3" key="1">
    <citation type="journal article" date="2019" name="Sci. Rep.">
        <title>Orb-weaving spider Araneus ventricosus genome elucidates the spidroin gene catalogue.</title>
        <authorList>
            <person name="Kono N."/>
            <person name="Nakamura H."/>
            <person name="Ohtoshi R."/>
            <person name="Moran D.A.P."/>
            <person name="Shinohara A."/>
            <person name="Yoshida Y."/>
            <person name="Fujiwara M."/>
            <person name="Mori M."/>
            <person name="Tomita M."/>
            <person name="Arakawa K."/>
        </authorList>
    </citation>
    <scope>NUCLEOTIDE SEQUENCE [LARGE SCALE GENOMIC DNA]</scope>
</reference>
<accession>A0A4Y2PNX2</accession>
<comment type="caution">
    <text evidence="2">The sequence shown here is derived from an EMBL/GenBank/DDBJ whole genome shotgun (WGS) entry which is preliminary data.</text>
</comment>
<organism evidence="2 3">
    <name type="scientific">Araneus ventricosus</name>
    <name type="common">Orbweaver spider</name>
    <name type="synonym">Epeira ventricosa</name>
    <dbReference type="NCBI Taxonomy" id="182803"/>
    <lineage>
        <taxon>Eukaryota</taxon>
        <taxon>Metazoa</taxon>
        <taxon>Ecdysozoa</taxon>
        <taxon>Arthropoda</taxon>
        <taxon>Chelicerata</taxon>
        <taxon>Arachnida</taxon>
        <taxon>Araneae</taxon>
        <taxon>Araneomorphae</taxon>
        <taxon>Entelegynae</taxon>
        <taxon>Araneoidea</taxon>
        <taxon>Araneidae</taxon>
        <taxon>Araneus</taxon>
    </lineage>
</organism>
<dbReference type="AlphaFoldDB" id="A0A4Y2PNX2"/>
<gene>
    <name evidence="2" type="ORF">AVEN_129502_1</name>
</gene>
<keyword evidence="3" id="KW-1185">Reference proteome</keyword>
<evidence type="ECO:0000313" key="3">
    <source>
        <dbReference type="Proteomes" id="UP000499080"/>
    </source>
</evidence>
<protein>
    <submittedName>
        <fullName evidence="2">Uncharacterized protein</fullName>
    </submittedName>
</protein>
<evidence type="ECO:0000256" key="1">
    <source>
        <dbReference type="SAM" id="MobiDB-lite"/>
    </source>
</evidence>
<feature type="region of interest" description="Disordered" evidence="1">
    <location>
        <begin position="68"/>
        <end position="92"/>
    </location>
</feature>
<sequence length="92" mass="10551">MSRCPNVKKYKNGQHKYMYEQGMYSVCVRRGYMHIQDTKAEENQSNMGRAGLISSQFRNRIARWRSCRTDGSTRRPRPAAPSIVGPGCIPQV</sequence>
<name>A0A4Y2PNX2_ARAVE</name>
<proteinExistence type="predicted"/>